<feature type="active site" description="Proton acceptor" evidence="7">
    <location>
        <position position="209"/>
    </location>
</feature>
<dbReference type="RefSeq" id="WP_101332609.1">
    <property type="nucleotide sequence ID" value="NZ_PJNH01000004.1"/>
</dbReference>
<protein>
    <submittedName>
        <fullName evidence="9">Hydrolase</fullName>
    </submittedName>
</protein>
<comment type="caution">
    <text evidence="9">The sequence shown here is derived from an EMBL/GenBank/DDBJ whole genome shotgun (WGS) entry which is preliminary data.</text>
</comment>
<dbReference type="InterPro" id="IPR008007">
    <property type="entry name" value="Peptidase_M42"/>
</dbReference>
<dbReference type="GO" id="GO:0046872">
    <property type="term" value="F:metal ion binding"/>
    <property type="evidence" value="ECO:0007669"/>
    <property type="project" value="UniProtKB-UniRule"/>
</dbReference>
<dbReference type="Pfam" id="PF05343">
    <property type="entry name" value="Peptidase_M42"/>
    <property type="match status" value="1"/>
</dbReference>
<sequence>MFKENFLTQLQSLARIQGTPGQEMKVVEELVDLFKPVADHVEVDQMGNLYAYLEGNQPGPTMMVSAHSDEIGCMVKDIDDNGFIHIDRTGGVLESLLVGRKVNVNGNFGVVGVKAGHLQTPEERKGQPSISQLYVDVGAKSKAEVIEMGIQIGDPITYISEIEQFANKDLICGKAIDNRSCCVLLVELMKSLENRNFAGTLVGVVTVQEEVGLRGAKVATYKLNPDFAFVIDTIPCADTPDSIGTGLPVGIGGGPVIPALAGSSVRGNIMAPQMKKLIIEHAEKEDIPYQLAVLPGASSDVSAVHLEREGILAGAITFARRYSHSPVEVADLNDFEQGLKLLTALIEKNDQWGSMEFI</sequence>
<evidence type="ECO:0000256" key="5">
    <source>
        <dbReference type="ARBA" id="ARBA00022801"/>
    </source>
</evidence>
<dbReference type="PANTHER" id="PTHR32481">
    <property type="entry name" value="AMINOPEPTIDASE"/>
    <property type="match status" value="1"/>
</dbReference>
<dbReference type="GO" id="GO:0006508">
    <property type="term" value="P:proteolysis"/>
    <property type="evidence" value="ECO:0007669"/>
    <property type="project" value="UniProtKB-KW"/>
</dbReference>
<comment type="cofactor">
    <cofactor evidence="8">
        <name>a divalent metal cation</name>
        <dbReference type="ChEBI" id="CHEBI:60240"/>
    </cofactor>
    <text evidence="8">Binds 2 divalent metal cations per subunit.</text>
</comment>
<name>A0A2I0QRB2_9BACI</name>
<feature type="binding site" evidence="8">
    <location>
        <position position="324"/>
    </location>
    <ligand>
        <name>Zn(2+)</name>
        <dbReference type="ChEBI" id="CHEBI:29105"/>
        <label>2</label>
    </ligand>
</feature>
<evidence type="ECO:0000256" key="7">
    <source>
        <dbReference type="PIRSR" id="PIRSR001123-1"/>
    </source>
</evidence>
<reference evidence="9 10" key="1">
    <citation type="submission" date="2017-06" db="EMBL/GenBank/DDBJ databases">
        <title>the draft geome sequence of Illustriluteabacillus marina B3227.</title>
        <authorList>
            <person name="He R.-H."/>
            <person name="Du Z.-J."/>
        </authorList>
    </citation>
    <scope>NUCLEOTIDE SEQUENCE [LARGE SCALE GENOMIC DNA]</scope>
    <source>
        <strain evidence="9 10">B3227</strain>
    </source>
</reference>
<dbReference type="InterPro" id="IPR051464">
    <property type="entry name" value="Peptidase_M42_aminopept"/>
</dbReference>
<comment type="similarity">
    <text evidence="1 6">Belongs to the peptidase M42 family.</text>
</comment>
<dbReference type="InterPro" id="IPR023367">
    <property type="entry name" value="Peptidase_M42_dom2"/>
</dbReference>
<evidence type="ECO:0000313" key="10">
    <source>
        <dbReference type="Proteomes" id="UP000243524"/>
    </source>
</evidence>
<evidence type="ECO:0000256" key="2">
    <source>
        <dbReference type="ARBA" id="ARBA00022438"/>
    </source>
</evidence>
<keyword evidence="5 9" id="KW-0378">Hydrolase</keyword>
<feature type="binding site" evidence="8">
    <location>
        <position position="210"/>
    </location>
    <ligand>
        <name>Zn(2+)</name>
        <dbReference type="ChEBI" id="CHEBI:29105"/>
        <label>2</label>
    </ligand>
</feature>
<evidence type="ECO:0000256" key="4">
    <source>
        <dbReference type="ARBA" id="ARBA00022723"/>
    </source>
</evidence>
<organism evidence="9 10">
    <name type="scientific">Halalkalibacillus sediminis</name>
    <dbReference type="NCBI Taxonomy" id="2018042"/>
    <lineage>
        <taxon>Bacteria</taxon>
        <taxon>Bacillati</taxon>
        <taxon>Bacillota</taxon>
        <taxon>Bacilli</taxon>
        <taxon>Bacillales</taxon>
        <taxon>Bacillaceae</taxon>
        <taxon>Halalkalibacillus</taxon>
    </lineage>
</organism>
<dbReference type="Gene3D" id="3.40.630.10">
    <property type="entry name" value="Zn peptidases"/>
    <property type="match status" value="1"/>
</dbReference>
<dbReference type="PIRSF" id="PIRSF001123">
    <property type="entry name" value="PepA_GA"/>
    <property type="match status" value="1"/>
</dbReference>
<dbReference type="Gene3D" id="2.40.30.40">
    <property type="entry name" value="Peptidase M42, domain 2"/>
    <property type="match status" value="1"/>
</dbReference>
<keyword evidence="4 8" id="KW-0479">Metal-binding</keyword>
<accession>A0A2I0QRB2</accession>
<proteinExistence type="inferred from homology"/>
<evidence type="ECO:0000256" key="3">
    <source>
        <dbReference type="ARBA" id="ARBA00022670"/>
    </source>
</evidence>
<feature type="binding site" evidence="8">
    <location>
        <position position="177"/>
    </location>
    <ligand>
        <name>Zn(2+)</name>
        <dbReference type="ChEBI" id="CHEBI:29105"/>
        <label>2</label>
    </ligand>
</feature>
<dbReference type="EMBL" id="PJNH01000004">
    <property type="protein sequence ID" value="PKR76859.1"/>
    <property type="molecule type" value="Genomic_DNA"/>
</dbReference>
<evidence type="ECO:0000313" key="9">
    <source>
        <dbReference type="EMBL" id="PKR76859.1"/>
    </source>
</evidence>
<dbReference type="Proteomes" id="UP000243524">
    <property type="component" value="Unassembled WGS sequence"/>
</dbReference>
<evidence type="ECO:0000256" key="6">
    <source>
        <dbReference type="PIRNR" id="PIRNR001123"/>
    </source>
</evidence>
<feature type="binding site" evidence="8">
    <location>
        <position position="67"/>
    </location>
    <ligand>
        <name>Zn(2+)</name>
        <dbReference type="ChEBI" id="CHEBI:29105"/>
        <label>1</label>
    </ligand>
</feature>
<dbReference type="OrthoDB" id="9772053at2"/>
<evidence type="ECO:0000256" key="1">
    <source>
        <dbReference type="ARBA" id="ARBA00006272"/>
    </source>
</evidence>
<dbReference type="CDD" id="cd05656">
    <property type="entry name" value="M42_Frv"/>
    <property type="match status" value="1"/>
</dbReference>
<keyword evidence="2" id="KW-0031">Aminopeptidase</keyword>
<feature type="binding site" evidence="8">
    <location>
        <position position="232"/>
    </location>
    <ligand>
        <name>Zn(2+)</name>
        <dbReference type="ChEBI" id="CHEBI:29105"/>
        <label>1</label>
    </ligand>
</feature>
<evidence type="ECO:0000256" key="8">
    <source>
        <dbReference type="PIRSR" id="PIRSR001123-2"/>
    </source>
</evidence>
<keyword evidence="3" id="KW-0645">Protease</keyword>
<dbReference type="PANTHER" id="PTHR32481:SF0">
    <property type="entry name" value="AMINOPEPTIDASE YPDE-RELATED"/>
    <property type="match status" value="1"/>
</dbReference>
<gene>
    <name evidence="9" type="ORF">CEY16_13680</name>
</gene>
<dbReference type="GO" id="GO:0004177">
    <property type="term" value="F:aminopeptidase activity"/>
    <property type="evidence" value="ECO:0007669"/>
    <property type="project" value="UniProtKB-UniRule"/>
</dbReference>
<keyword evidence="10" id="KW-1185">Reference proteome</keyword>
<dbReference type="SUPFAM" id="SSF53187">
    <property type="entry name" value="Zn-dependent exopeptidases"/>
    <property type="match status" value="1"/>
</dbReference>
<dbReference type="AlphaFoldDB" id="A0A2I0QRB2"/>
<feature type="binding site" evidence="8">
    <location>
        <position position="177"/>
    </location>
    <ligand>
        <name>Zn(2+)</name>
        <dbReference type="ChEBI" id="CHEBI:29105"/>
        <label>1</label>
    </ligand>
</feature>
<dbReference type="SUPFAM" id="SSF101821">
    <property type="entry name" value="Aminopeptidase/glucanase lid domain"/>
    <property type="match status" value="1"/>
</dbReference>